<protein>
    <recommendedName>
        <fullName evidence="4">Coil containing protein</fullName>
    </recommendedName>
</protein>
<feature type="coiled-coil region" evidence="1">
    <location>
        <begin position="45"/>
        <end position="72"/>
    </location>
</feature>
<name>A0ABX7ALV8_9BACI</name>
<organism evidence="2 3">
    <name type="scientific">Lysinibacillus agricola</name>
    <dbReference type="NCBI Taxonomy" id="2590012"/>
    <lineage>
        <taxon>Bacteria</taxon>
        <taxon>Bacillati</taxon>
        <taxon>Bacillota</taxon>
        <taxon>Bacilli</taxon>
        <taxon>Bacillales</taxon>
        <taxon>Bacillaceae</taxon>
        <taxon>Lysinibacillus</taxon>
    </lineage>
</organism>
<evidence type="ECO:0000256" key="1">
    <source>
        <dbReference type="SAM" id="Coils"/>
    </source>
</evidence>
<dbReference type="RefSeq" id="WP_053595794.1">
    <property type="nucleotide sequence ID" value="NZ_CP067341.1"/>
</dbReference>
<evidence type="ECO:0000313" key="2">
    <source>
        <dbReference type="EMBL" id="QQP10731.1"/>
    </source>
</evidence>
<dbReference type="EMBL" id="CP067341">
    <property type="protein sequence ID" value="QQP10731.1"/>
    <property type="molecule type" value="Genomic_DNA"/>
</dbReference>
<keyword evidence="3" id="KW-1185">Reference proteome</keyword>
<accession>A0ABX7ALV8</accession>
<reference evidence="2 3" key="1">
    <citation type="submission" date="2020-01" db="EMBL/GenBank/DDBJ databases">
        <authorList>
            <person name="Liu G."/>
            <person name="Liu B."/>
        </authorList>
    </citation>
    <scope>NUCLEOTIDE SEQUENCE [LARGE SCALE GENOMIC DNA]</scope>
    <source>
        <strain evidence="2 3">FJAT-51161</strain>
    </source>
</reference>
<sequence length="95" mass="11233">MNKEYEYNIELENGKYNMVLTNDYKVQYLRGGDIWVEDPPAPKMLISFMDKFEQLENQLIEAKNLLDYAQDVLSNVHMDDSEVYQEISDFLNKGE</sequence>
<evidence type="ECO:0000313" key="3">
    <source>
        <dbReference type="Proteomes" id="UP000596049"/>
    </source>
</evidence>
<dbReference type="Proteomes" id="UP000596049">
    <property type="component" value="Chromosome"/>
</dbReference>
<keyword evidence="1" id="KW-0175">Coiled coil</keyword>
<gene>
    <name evidence="2" type="ORF">FJQ98_15915</name>
</gene>
<proteinExistence type="predicted"/>
<evidence type="ECO:0008006" key="4">
    <source>
        <dbReference type="Google" id="ProtNLM"/>
    </source>
</evidence>